<dbReference type="STRING" id="743788.S8FXL6"/>
<feature type="domain" description="ZW10 C-terminal helical" evidence="2">
    <location>
        <begin position="763"/>
        <end position="905"/>
    </location>
</feature>
<organism evidence="3 4">
    <name type="scientific">Fomitopsis schrenkii</name>
    <name type="common">Brown rot fungus</name>
    <dbReference type="NCBI Taxonomy" id="2126942"/>
    <lineage>
        <taxon>Eukaryota</taxon>
        <taxon>Fungi</taxon>
        <taxon>Dikarya</taxon>
        <taxon>Basidiomycota</taxon>
        <taxon>Agaricomycotina</taxon>
        <taxon>Agaricomycetes</taxon>
        <taxon>Polyporales</taxon>
        <taxon>Fomitopsis</taxon>
    </lineage>
</organism>
<dbReference type="InterPro" id="IPR055148">
    <property type="entry name" value="ZW10_C_2"/>
</dbReference>
<evidence type="ECO:0000313" key="3">
    <source>
        <dbReference type="EMBL" id="EPT02995.1"/>
    </source>
</evidence>
<dbReference type="AlphaFoldDB" id="S8FXL6"/>
<feature type="compositionally biased region" description="Low complexity" evidence="1">
    <location>
        <begin position="544"/>
        <end position="553"/>
    </location>
</feature>
<feature type="compositionally biased region" description="Acidic residues" evidence="1">
    <location>
        <begin position="506"/>
        <end position="533"/>
    </location>
</feature>
<dbReference type="PANTHER" id="PTHR12205">
    <property type="entry name" value="CENTROMERE/KINETOCHORE PROTEIN ZW10"/>
    <property type="match status" value="1"/>
</dbReference>
<dbReference type="PANTHER" id="PTHR12205:SF0">
    <property type="entry name" value="CENTROMERE_KINETOCHORE PROTEIN ZW10 HOMOLOG"/>
    <property type="match status" value="1"/>
</dbReference>
<evidence type="ECO:0000256" key="1">
    <source>
        <dbReference type="SAM" id="MobiDB-lite"/>
    </source>
</evidence>
<dbReference type="Gene3D" id="1.10.357.150">
    <property type="match status" value="1"/>
</dbReference>
<keyword evidence="4" id="KW-1185">Reference proteome</keyword>
<name>S8FXL6_FOMSC</name>
<protein>
    <recommendedName>
        <fullName evidence="2">ZW10 C-terminal helical domain-containing protein</fullName>
    </recommendedName>
</protein>
<dbReference type="HOGENOM" id="CLU_012968_0_0_1"/>
<feature type="region of interest" description="Disordered" evidence="1">
    <location>
        <begin position="433"/>
        <end position="586"/>
    </location>
</feature>
<dbReference type="GO" id="GO:1990423">
    <property type="term" value="C:RZZ complex"/>
    <property type="evidence" value="ECO:0007669"/>
    <property type="project" value="TreeGrafter"/>
</dbReference>
<dbReference type="eggNOG" id="KOG2163">
    <property type="taxonomic scope" value="Eukaryota"/>
</dbReference>
<dbReference type="InParanoid" id="S8FXL6"/>
<dbReference type="GO" id="GO:0007094">
    <property type="term" value="P:mitotic spindle assembly checkpoint signaling"/>
    <property type="evidence" value="ECO:0007669"/>
    <property type="project" value="TreeGrafter"/>
</dbReference>
<accession>S8FXL6</accession>
<dbReference type="InterPro" id="IPR046362">
    <property type="entry name" value="Zw10/DSL1_C_sf"/>
</dbReference>
<reference evidence="3 4" key="1">
    <citation type="journal article" date="2012" name="Science">
        <title>The Paleozoic origin of enzymatic lignin decomposition reconstructed from 31 fungal genomes.</title>
        <authorList>
            <person name="Floudas D."/>
            <person name="Binder M."/>
            <person name="Riley R."/>
            <person name="Barry K."/>
            <person name="Blanchette R.A."/>
            <person name="Henrissat B."/>
            <person name="Martinez A.T."/>
            <person name="Otillar R."/>
            <person name="Spatafora J.W."/>
            <person name="Yadav J.S."/>
            <person name="Aerts A."/>
            <person name="Benoit I."/>
            <person name="Boyd A."/>
            <person name="Carlson A."/>
            <person name="Copeland A."/>
            <person name="Coutinho P.M."/>
            <person name="de Vries R.P."/>
            <person name="Ferreira P."/>
            <person name="Findley K."/>
            <person name="Foster B."/>
            <person name="Gaskell J."/>
            <person name="Glotzer D."/>
            <person name="Gorecki P."/>
            <person name="Heitman J."/>
            <person name="Hesse C."/>
            <person name="Hori C."/>
            <person name="Igarashi K."/>
            <person name="Jurgens J.A."/>
            <person name="Kallen N."/>
            <person name="Kersten P."/>
            <person name="Kohler A."/>
            <person name="Kuees U."/>
            <person name="Kumar T.K.A."/>
            <person name="Kuo A."/>
            <person name="LaButti K."/>
            <person name="Larrondo L.F."/>
            <person name="Lindquist E."/>
            <person name="Ling A."/>
            <person name="Lombard V."/>
            <person name="Lucas S."/>
            <person name="Lundell T."/>
            <person name="Martin R."/>
            <person name="McLaughlin D.J."/>
            <person name="Morgenstern I."/>
            <person name="Morin E."/>
            <person name="Murat C."/>
            <person name="Nagy L.G."/>
            <person name="Nolan M."/>
            <person name="Ohm R.A."/>
            <person name="Patyshakuliyeva A."/>
            <person name="Rokas A."/>
            <person name="Ruiz-Duenas F.J."/>
            <person name="Sabat G."/>
            <person name="Salamov A."/>
            <person name="Samejima M."/>
            <person name="Schmutz J."/>
            <person name="Slot J.C."/>
            <person name="St John F."/>
            <person name="Stenlid J."/>
            <person name="Sun H."/>
            <person name="Sun S."/>
            <person name="Syed K."/>
            <person name="Tsang A."/>
            <person name="Wiebenga A."/>
            <person name="Young D."/>
            <person name="Pisabarro A."/>
            <person name="Eastwood D.C."/>
            <person name="Martin F."/>
            <person name="Cullen D."/>
            <person name="Grigoriev I.V."/>
            <person name="Hibbett D.S."/>
        </authorList>
    </citation>
    <scope>NUCLEOTIDE SEQUENCE</scope>
    <source>
        <strain evidence="4">FP-58527</strain>
    </source>
</reference>
<dbReference type="OrthoDB" id="534815at2759"/>
<dbReference type="Pfam" id="PF22766">
    <property type="entry name" value="ZW10_C2"/>
    <property type="match status" value="1"/>
</dbReference>
<sequence length="914" mass="100722">MAFAVPAHLPRGKDPQDVSTKILTKVSETDTKSLNSSLASSWVAELDETIAQTKTRIHERIASDLPFFDEQLSSAKSIHERLRTLTDNVDGLEGHLSDPESGLVPTLLATLTRHARLAQEALDASIQRQNLVHLLKLKHKNDDLTALVRKGKLPEAVGAAIGLESELYASPEPLARSSVMAELRRSFMATKARIEEQLNDIYARSVVVTSSELVVRPSVQVRQSDTVLSLASVLASVSTTSLKDHLNQLRRDLTQHYVEYIARQPVNVEVSLAGTIAGAEEHKLTMIPSPPNNQDLVVRLNGLSTVLTFLDEHLFPHLPSAEKKSFLLTLCRPVRAAVLNHILVPTLPSSLDGLSPFLDLVKQAQQFELEYLSSMLGDDGGEQEITSWANNVGMHYERKRRMHLLKAVRVIVMRPEDDAKMITVDIEVKPECDEASHMSPTTEPASIIVEQGGGDDAWGFDDDGTPAGVQVDSTNASDDGWGFGDEETVDTQPESQEKTPSPPPVAEEDPADAWGLNDDDASDTLNSDEDDPWNDGWDDKKPKQLAQAPKPAKGLAKLTSKGKNGVHKADDSPIQSPIPVAPPPPTPLMPSVPQHPAGQPSVLNEIYMVSGRTKELLQHIEAILRESEELVASELFASHESVASPTGSFILQAAPLTLDVFRAVYPVTFSAVLQHSPKQAMRFSNDCLYLGTEVQQVRQCLKGPTSSVSEKLQECSERLKLLGESWYSDTIVQQCQLINELLDEAGGFVESTDQDRFDRCEEAVNRVLQRIRRLSQEWKRILNKSKYYAALGFVVDAALSRMLADILALPDITAEESSKLSELCRIFNALEGLFVEDPSQPSFVVSYVPSWLKFSYLSELLEASMADITYLFEEGALVDFELDELVKLVHALFADTPLRANTLNKFLAGHPTSR</sequence>
<dbReference type="EMBL" id="KE504132">
    <property type="protein sequence ID" value="EPT02995.1"/>
    <property type="molecule type" value="Genomic_DNA"/>
</dbReference>
<dbReference type="GO" id="GO:0006888">
    <property type="term" value="P:endoplasmic reticulum to Golgi vesicle-mediated transport"/>
    <property type="evidence" value="ECO:0007669"/>
    <property type="project" value="TreeGrafter"/>
</dbReference>
<gene>
    <name evidence="3" type="ORF">FOMPIDRAFT_1117179</name>
</gene>
<proteinExistence type="predicted"/>
<dbReference type="Proteomes" id="UP000015241">
    <property type="component" value="Unassembled WGS sequence"/>
</dbReference>
<dbReference type="GO" id="GO:0005737">
    <property type="term" value="C:cytoplasm"/>
    <property type="evidence" value="ECO:0007669"/>
    <property type="project" value="GOC"/>
</dbReference>
<evidence type="ECO:0000313" key="4">
    <source>
        <dbReference type="Proteomes" id="UP000015241"/>
    </source>
</evidence>
<evidence type="ECO:0000259" key="2">
    <source>
        <dbReference type="Pfam" id="PF22766"/>
    </source>
</evidence>